<reference evidence="3" key="1">
    <citation type="submission" date="2022-08" db="EMBL/GenBank/DDBJ databases">
        <authorList>
            <person name="Dale J.L."/>
        </authorList>
    </citation>
    <scope>NUCLEOTIDE SEQUENCE</scope>
    <source>
        <strain evidence="3">2022EL-00758</strain>
    </source>
</reference>
<dbReference type="AlphaFoldDB" id="A0A9Q4CR57"/>
<dbReference type="Gene3D" id="3.30.160.60">
    <property type="entry name" value="Classic Zinc Finger"/>
    <property type="match status" value="1"/>
</dbReference>
<dbReference type="InterPro" id="IPR013762">
    <property type="entry name" value="Integrase-like_cat_sf"/>
</dbReference>
<dbReference type="Proteomes" id="UP001076655">
    <property type="component" value="Unassembled WGS sequence"/>
</dbReference>
<dbReference type="GO" id="GO:0015074">
    <property type="term" value="P:DNA integration"/>
    <property type="evidence" value="ECO:0007669"/>
    <property type="project" value="InterPro"/>
</dbReference>
<name>A0A9Q4CR57_MORMO</name>
<comment type="caution">
    <text evidence="3">The sequence shown here is derived from an EMBL/GenBank/DDBJ whole genome shotgun (WGS) entry which is preliminary data.</text>
</comment>
<dbReference type="Gene3D" id="1.10.150.130">
    <property type="match status" value="1"/>
</dbReference>
<dbReference type="GO" id="GO:0006310">
    <property type="term" value="P:DNA recombination"/>
    <property type="evidence" value="ECO:0007669"/>
    <property type="project" value="UniProtKB-KW"/>
</dbReference>
<dbReference type="GO" id="GO:0003677">
    <property type="term" value="F:DNA binding"/>
    <property type="evidence" value="ECO:0007669"/>
    <property type="project" value="UniProtKB-KW"/>
</dbReference>
<dbReference type="RefSeq" id="WP_267785935.1">
    <property type="nucleotide sequence ID" value="NZ_JAPNMI010000019.1"/>
</dbReference>
<dbReference type="InterPro" id="IPR010998">
    <property type="entry name" value="Integrase_recombinase_N"/>
</dbReference>
<sequence>MPSRPRKREYRHLPDFLYYDSSKKQYRLTLVNGVRKNIGADKSKAIAIAREYNNIMRPERAVSVKSLITDSGGINGESQPLAEHFDRLFDRIIRDERPSKSTLSDWIKDAERVKTFFKNIPSAEITLEHVNGFITEYHADASANVQNRKVGFLKKIFSYAMDESLMLDNPAERKKMKRVDSKRRRRLSYDDFLKIRASAEPWLRTAMDLALQTTQARLEVSRIKYNIKAPKENTCGCVWFPEERNGIYGMLYIHRQKVQHKEAAHVAIPIGKVIKEIIDNSRDNVASPYIVHRVPERLPNKISQYVNHPTQVAPDYVSRGFSKVRDKVGVGAHLEPDERPTFHEIRALAAFMFKQRGFDPQARMAHSDAESTKIYTENHVDWVEVPHCEIA</sequence>
<dbReference type="InterPro" id="IPR011010">
    <property type="entry name" value="DNA_brk_join_enz"/>
</dbReference>
<evidence type="ECO:0000313" key="4">
    <source>
        <dbReference type="Proteomes" id="UP001076655"/>
    </source>
</evidence>
<evidence type="ECO:0000313" key="3">
    <source>
        <dbReference type="EMBL" id="MCY0791943.1"/>
    </source>
</evidence>
<evidence type="ECO:0000256" key="2">
    <source>
        <dbReference type="ARBA" id="ARBA00023172"/>
    </source>
</evidence>
<dbReference type="SUPFAM" id="SSF56349">
    <property type="entry name" value="DNA breaking-rejoining enzymes"/>
    <property type="match status" value="1"/>
</dbReference>
<dbReference type="EMBL" id="JAPNMI010000019">
    <property type="protein sequence ID" value="MCY0791943.1"/>
    <property type="molecule type" value="Genomic_DNA"/>
</dbReference>
<keyword evidence="1" id="KW-0238">DNA-binding</keyword>
<gene>
    <name evidence="3" type="ORF">N0392_19980</name>
</gene>
<proteinExistence type="predicted"/>
<keyword evidence="2" id="KW-0233">DNA recombination</keyword>
<dbReference type="Gene3D" id="1.10.443.10">
    <property type="entry name" value="Intergrase catalytic core"/>
    <property type="match status" value="1"/>
</dbReference>
<accession>A0A9Q4CR57</accession>
<evidence type="ECO:0000256" key="1">
    <source>
        <dbReference type="ARBA" id="ARBA00023125"/>
    </source>
</evidence>
<protein>
    <submittedName>
        <fullName evidence="3">Recombinase</fullName>
    </submittedName>
</protein>
<organism evidence="3 4">
    <name type="scientific">Morganella morganii</name>
    <name type="common">Proteus morganii</name>
    <dbReference type="NCBI Taxonomy" id="582"/>
    <lineage>
        <taxon>Bacteria</taxon>
        <taxon>Pseudomonadati</taxon>
        <taxon>Pseudomonadota</taxon>
        <taxon>Gammaproteobacteria</taxon>
        <taxon>Enterobacterales</taxon>
        <taxon>Morganellaceae</taxon>
        <taxon>Morganella</taxon>
    </lineage>
</organism>